<keyword evidence="1" id="KW-0819">tRNA processing</keyword>
<evidence type="ECO:0000313" key="5">
    <source>
        <dbReference type="EMBL" id="WFN37011.1"/>
    </source>
</evidence>
<evidence type="ECO:0000256" key="1">
    <source>
        <dbReference type="ARBA" id="ARBA00022694"/>
    </source>
</evidence>
<dbReference type="GO" id="GO:0000379">
    <property type="term" value="P:tRNA-type intron splice site recognition and cleavage"/>
    <property type="evidence" value="ECO:0007669"/>
    <property type="project" value="TreeGrafter"/>
</dbReference>
<protein>
    <submittedName>
        <fullName evidence="5">tRNA-intron lyase</fullName>
        <ecNumber evidence="5">4.6.1.16</ecNumber>
    </submittedName>
</protein>
<dbReference type="InterPro" id="IPR006677">
    <property type="entry name" value="tRNA_intron_Endonuc_cat-like"/>
</dbReference>
<dbReference type="Gene3D" id="3.40.1350.150">
    <property type="match status" value="1"/>
</dbReference>
<dbReference type="InterPro" id="IPR011856">
    <property type="entry name" value="tRNA_endonuc-like_dom_sf"/>
</dbReference>
<evidence type="ECO:0000256" key="2">
    <source>
        <dbReference type="ARBA" id="ARBA00023239"/>
    </source>
</evidence>
<dbReference type="SUPFAM" id="SSF55267">
    <property type="entry name" value="tRNA-intron endonuclease N-terminal domain-like"/>
    <property type="match status" value="2"/>
</dbReference>
<dbReference type="Pfam" id="PF01974">
    <property type="entry name" value="tRNA_int_endo"/>
    <property type="match status" value="2"/>
</dbReference>
<dbReference type="InterPro" id="IPR036167">
    <property type="entry name" value="tRNA_intron_Endo_cat-like_sf"/>
</dbReference>
<dbReference type="NCBIfam" id="TIGR00324">
    <property type="entry name" value="endA"/>
    <property type="match status" value="2"/>
</dbReference>
<keyword evidence="2 5" id="KW-0456">Lyase</keyword>
<dbReference type="EMBL" id="CP091092">
    <property type="protein sequence ID" value="WFN37011.1"/>
    <property type="molecule type" value="Genomic_DNA"/>
</dbReference>
<evidence type="ECO:0000313" key="6">
    <source>
        <dbReference type="Proteomes" id="UP001218895"/>
    </source>
</evidence>
<dbReference type="GO" id="GO:0003676">
    <property type="term" value="F:nucleic acid binding"/>
    <property type="evidence" value="ECO:0007669"/>
    <property type="project" value="InterPro"/>
</dbReference>
<evidence type="ECO:0000259" key="3">
    <source>
        <dbReference type="Pfam" id="PF01974"/>
    </source>
</evidence>
<proteinExistence type="predicted"/>
<dbReference type="GO" id="GO:0000213">
    <property type="term" value="F:tRNA-intron lyase activity"/>
    <property type="evidence" value="ECO:0007669"/>
    <property type="project" value="UniProtKB-EC"/>
</dbReference>
<sequence>MIGKLEGEWIILKDDEISLYEHGGYGRPEGETLKLAPEEALYLIGRNKIKVENYTFTSLLSLFCKNSAFLRKFLVYRDIRERGFVIQAGPHDFRVFKRGQKPGKGTSYYLIRVLSERDIVNFERIIQEAKSAHNMRKIFLLAVADDEEEITYYEIKINTPPDGGKPEINEKIKGTVYANTVLIKAEPDSVFESSLYGKRFDKEHRALSSVESLYLIKRGIIELESKNACEEFYRCALDSDHELKEKLAVYTDLRNLHNIPKTGYKFGHHFRVYSGGKMHSEVLVHALREGETMPMSVISRSVRLAHSVRKKMLFACVNKDSIQYIEFARMKL</sequence>
<dbReference type="InterPro" id="IPR006676">
    <property type="entry name" value="tRNA_splic"/>
</dbReference>
<feature type="domain" description="tRNA intron endonuclease catalytic" evidence="3">
    <location>
        <begin position="69"/>
        <end position="152"/>
    </location>
</feature>
<organism evidence="5 6">
    <name type="scientific">Methanomicrobium antiquum</name>
    <dbReference type="NCBI Taxonomy" id="487686"/>
    <lineage>
        <taxon>Archaea</taxon>
        <taxon>Methanobacteriati</taxon>
        <taxon>Methanobacteriota</taxon>
        <taxon>Stenosarchaea group</taxon>
        <taxon>Methanomicrobia</taxon>
        <taxon>Methanomicrobiales</taxon>
        <taxon>Methanomicrobiaceae</taxon>
        <taxon>Methanomicrobium</taxon>
    </lineage>
</organism>
<gene>
    <name evidence="5" type="primary">endA</name>
    <name evidence="5" type="ORF">L1994_01040</name>
</gene>
<dbReference type="KEGG" id="manq:L1994_01040"/>
<feature type="domain" description="tRNA intron endonuclease N-terminal" evidence="4">
    <location>
        <begin position="1"/>
        <end position="52"/>
    </location>
</feature>
<name>A0AAF0FSB4_9EURY</name>
<dbReference type="CDD" id="cd22363">
    <property type="entry name" value="tRNA-intron_lyase_C"/>
    <property type="match status" value="2"/>
</dbReference>
<dbReference type="GeneID" id="79948937"/>
<keyword evidence="6" id="KW-1185">Reference proteome</keyword>
<feature type="domain" description="tRNA intron endonuclease N-terminal" evidence="4">
    <location>
        <begin position="174"/>
        <end position="227"/>
    </location>
</feature>
<dbReference type="AlphaFoldDB" id="A0AAF0FSB4"/>
<dbReference type="InterPro" id="IPR006678">
    <property type="entry name" value="tRNA_intron_Endonuc_N"/>
</dbReference>
<dbReference type="PANTHER" id="PTHR13070">
    <property type="entry name" value="TRNA-SPLICING ENDONUCLEASE SUBUNIT SEN34-RELATED"/>
    <property type="match status" value="1"/>
</dbReference>
<dbReference type="InterPro" id="IPR036740">
    <property type="entry name" value="tRNA_intron_Endonuc_N_sf"/>
</dbReference>
<dbReference type="Pfam" id="PF02778">
    <property type="entry name" value="tRNA_int_endo_N"/>
    <property type="match status" value="2"/>
</dbReference>
<reference evidence="5" key="1">
    <citation type="submission" date="2022-01" db="EMBL/GenBank/DDBJ databases">
        <title>Complete genome of Methanomicrobium antiquum DSM 21220.</title>
        <authorList>
            <person name="Chen S.-C."/>
            <person name="You Y.-T."/>
            <person name="Zhou Y.-Z."/>
            <person name="Lai M.-C."/>
        </authorList>
    </citation>
    <scope>NUCLEOTIDE SEQUENCE</scope>
    <source>
        <strain evidence="5">DSM 21220</strain>
    </source>
</reference>
<dbReference type="SUPFAM" id="SSF53032">
    <property type="entry name" value="tRNA-intron endonuclease catalytic domain-like"/>
    <property type="match status" value="2"/>
</dbReference>
<dbReference type="Gene3D" id="3.40.1170.20">
    <property type="entry name" value="tRNA intron endonuclease, N-terminal domain"/>
    <property type="match status" value="1"/>
</dbReference>
<dbReference type="EC" id="4.6.1.16" evidence="5"/>
<accession>A0AAF0FSB4</accession>
<dbReference type="PANTHER" id="PTHR13070:SF0">
    <property type="entry name" value="TRNA-SPLICING ENDONUCLEASE SUBUNIT SEN34"/>
    <property type="match status" value="1"/>
</dbReference>
<dbReference type="Gene3D" id="3.40.1350.10">
    <property type="match status" value="1"/>
</dbReference>
<evidence type="ECO:0000259" key="4">
    <source>
        <dbReference type="Pfam" id="PF02778"/>
    </source>
</evidence>
<feature type="domain" description="tRNA intron endonuclease catalytic" evidence="3">
    <location>
        <begin position="245"/>
        <end position="324"/>
    </location>
</feature>
<dbReference type="RefSeq" id="WP_278099849.1">
    <property type="nucleotide sequence ID" value="NZ_CP091092.1"/>
</dbReference>
<dbReference type="Proteomes" id="UP001218895">
    <property type="component" value="Chromosome"/>
</dbReference>